<proteinExistence type="predicted"/>
<keyword evidence="2" id="KW-0812">Transmembrane</keyword>
<feature type="chain" id="PRO_5032330952" evidence="1">
    <location>
        <begin position="17"/>
        <end position="123"/>
    </location>
</feature>
<dbReference type="Proteomes" id="UP000634136">
    <property type="component" value="Unassembled WGS sequence"/>
</dbReference>
<keyword evidence="1" id="KW-0732">Signal</keyword>
<comment type="caution">
    <text evidence="2">The sequence shown here is derived from an EMBL/GenBank/DDBJ whole genome shotgun (WGS) entry which is preliminary data.</text>
</comment>
<keyword evidence="2" id="KW-0472">Membrane</keyword>
<evidence type="ECO:0000313" key="2">
    <source>
        <dbReference type="EMBL" id="KAF7821735.1"/>
    </source>
</evidence>
<feature type="signal peptide" evidence="1">
    <location>
        <begin position="1"/>
        <end position="16"/>
    </location>
</feature>
<reference evidence="2" key="1">
    <citation type="submission" date="2020-09" db="EMBL/GenBank/DDBJ databases">
        <title>Genome-Enabled Discovery of Anthraquinone Biosynthesis in Senna tora.</title>
        <authorList>
            <person name="Kang S.-H."/>
            <person name="Pandey R.P."/>
            <person name="Lee C.-M."/>
            <person name="Sim J.-S."/>
            <person name="Jeong J.-T."/>
            <person name="Choi B.-S."/>
            <person name="Jung M."/>
            <person name="Ginzburg D."/>
            <person name="Zhao K."/>
            <person name="Won S.Y."/>
            <person name="Oh T.-J."/>
            <person name="Yu Y."/>
            <person name="Kim N.-H."/>
            <person name="Lee O.R."/>
            <person name="Lee T.-H."/>
            <person name="Bashyal P."/>
            <person name="Kim T.-S."/>
            <person name="Lee W.-H."/>
            <person name="Kawkins C."/>
            <person name="Kim C.-K."/>
            <person name="Kim J.S."/>
            <person name="Ahn B.O."/>
            <person name="Rhee S.Y."/>
            <person name="Sohng J.K."/>
        </authorList>
    </citation>
    <scope>NUCLEOTIDE SEQUENCE</scope>
    <source>
        <tissue evidence="2">Leaf</tissue>
    </source>
</reference>
<accession>A0A834WFU1</accession>
<dbReference type="EMBL" id="JAAIUW010000008">
    <property type="protein sequence ID" value="KAF7821735.1"/>
    <property type="molecule type" value="Genomic_DNA"/>
</dbReference>
<protein>
    <submittedName>
        <fullName evidence="2">Putative transmembrane protein</fullName>
    </submittedName>
</protein>
<gene>
    <name evidence="2" type="ORF">G2W53_027190</name>
</gene>
<keyword evidence="3" id="KW-1185">Reference proteome</keyword>
<evidence type="ECO:0000256" key="1">
    <source>
        <dbReference type="SAM" id="SignalP"/>
    </source>
</evidence>
<organism evidence="2 3">
    <name type="scientific">Senna tora</name>
    <dbReference type="NCBI Taxonomy" id="362788"/>
    <lineage>
        <taxon>Eukaryota</taxon>
        <taxon>Viridiplantae</taxon>
        <taxon>Streptophyta</taxon>
        <taxon>Embryophyta</taxon>
        <taxon>Tracheophyta</taxon>
        <taxon>Spermatophyta</taxon>
        <taxon>Magnoliopsida</taxon>
        <taxon>eudicotyledons</taxon>
        <taxon>Gunneridae</taxon>
        <taxon>Pentapetalae</taxon>
        <taxon>rosids</taxon>
        <taxon>fabids</taxon>
        <taxon>Fabales</taxon>
        <taxon>Fabaceae</taxon>
        <taxon>Caesalpinioideae</taxon>
        <taxon>Cassia clade</taxon>
        <taxon>Senna</taxon>
    </lineage>
</organism>
<dbReference type="AlphaFoldDB" id="A0A834WFU1"/>
<sequence length="123" mass="14104">MSCHCFLILVIRSSCAKVPPAYLLLGFSALQRIFAFPDLAKGGDREPLHVMSSYAAVFFMYTFVMDDFGVKPPLTFFEMAILSQYDLCPMQLTGNSWIFLANFELHCHHLQIPSTVKLLFYFY</sequence>
<evidence type="ECO:0000313" key="3">
    <source>
        <dbReference type="Proteomes" id="UP000634136"/>
    </source>
</evidence>
<name>A0A834WFU1_9FABA</name>